<proteinExistence type="predicted"/>
<comment type="caution">
    <text evidence="2">The sequence shown here is derived from an EMBL/GenBank/DDBJ whole genome shotgun (WGS) entry which is preliminary data.</text>
</comment>
<gene>
    <name evidence="2" type="ORF">R5A26_08640</name>
</gene>
<organism evidence="2 3">
    <name type="scientific">Streptomyces prunicolor</name>
    <dbReference type="NCBI Taxonomy" id="67348"/>
    <lineage>
        <taxon>Bacteria</taxon>
        <taxon>Bacillati</taxon>
        <taxon>Actinomycetota</taxon>
        <taxon>Actinomycetes</taxon>
        <taxon>Kitasatosporales</taxon>
        <taxon>Streptomycetaceae</taxon>
        <taxon>Streptomyces</taxon>
    </lineage>
</organism>
<dbReference type="RefSeq" id="WP_019056022.1">
    <property type="nucleotide sequence ID" value="NZ_JAPEMW010000001.1"/>
</dbReference>
<name>A0ABU4F611_9ACTN</name>
<keyword evidence="3" id="KW-1185">Reference proteome</keyword>
<evidence type="ECO:0000313" key="2">
    <source>
        <dbReference type="EMBL" id="MDV7216019.1"/>
    </source>
</evidence>
<keyword evidence="1" id="KW-1133">Transmembrane helix</keyword>
<keyword evidence="1" id="KW-0812">Transmembrane</keyword>
<evidence type="ECO:0000256" key="1">
    <source>
        <dbReference type="SAM" id="Phobius"/>
    </source>
</evidence>
<evidence type="ECO:0008006" key="4">
    <source>
        <dbReference type="Google" id="ProtNLM"/>
    </source>
</evidence>
<dbReference type="Proteomes" id="UP001187346">
    <property type="component" value="Unassembled WGS sequence"/>
</dbReference>
<feature type="transmembrane region" description="Helical" evidence="1">
    <location>
        <begin position="74"/>
        <end position="98"/>
    </location>
</feature>
<accession>A0ABU4F611</accession>
<protein>
    <recommendedName>
        <fullName evidence="4">Integral membrane protein</fullName>
    </recommendedName>
</protein>
<reference evidence="2 3" key="1">
    <citation type="submission" date="2023-10" db="EMBL/GenBank/DDBJ databases">
        <title>Characterization of rhizosphere-enriched actinobacteria from wheat plants lab-grown on chernevaya soil.</title>
        <authorList>
            <person name="Tikhonova E.N."/>
            <person name="Konopkin A."/>
            <person name="Kravchenko I.K."/>
        </authorList>
    </citation>
    <scope>NUCLEOTIDE SEQUENCE [LARGE SCALE GENOMIC DNA]</scope>
    <source>
        <strain evidence="2 3">RR29</strain>
    </source>
</reference>
<dbReference type="EMBL" id="JAWMAJ010000020">
    <property type="protein sequence ID" value="MDV7216019.1"/>
    <property type="molecule type" value="Genomic_DNA"/>
</dbReference>
<feature type="transmembrane region" description="Helical" evidence="1">
    <location>
        <begin position="110"/>
        <end position="133"/>
    </location>
</feature>
<evidence type="ECO:0000313" key="3">
    <source>
        <dbReference type="Proteomes" id="UP001187346"/>
    </source>
</evidence>
<sequence length="168" mass="18233">MNTAGTVQVAVRHILSDKLSGGFLRPRTRTVTWKDSHFVVKRPASGKHTVELTCPVCSASLLAEVRDHSSTRTIASVLLVLAVLCLVAFFAAFAYAVHEGGKTLPEGQSLPVLFSVSVITIFVTFVAGPTVFLRSRGYIGVSMLDAPKPRRRHHIMSVRKAPQGVRTP</sequence>
<keyword evidence="1" id="KW-0472">Membrane</keyword>